<name>A0ABW0W5B1_9BACL</name>
<keyword evidence="2" id="KW-1185">Reference proteome</keyword>
<dbReference type="Proteomes" id="UP001596047">
    <property type="component" value="Unassembled WGS sequence"/>
</dbReference>
<reference evidence="2" key="1">
    <citation type="journal article" date="2019" name="Int. J. Syst. Evol. Microbiol.">
        <title>The Global Catalogue of Microorganisms (GCM) 10K type strain sequencing project: providing services to taxonomists for standard genome sequencing and annotation.</title>
        <authorList>
            <consortium name="The Broad Institute Genomics Platform"/>
            <consortium name="The Broad Institute Genome Sequencing Center for Infectious Disease"/>
            <person name="Wu L."/>
            <person name="Ma J."/>
        </authorList>
    </citation>
    <scope>NUCLEOTIDE SEQUENCE [LARGE SCALE GENOMIC DNA]</scope>
    <source>
        <strain evidence="2">CGMCC 1.3240</strain>
    </source>
</reference>
<organism evidence="1 2">
    <name type="scientific">Paenibacillus solisilvae</name>
    <dbReference type="NCBI Taxonomy" id="2486751"/>
    <lineage>
        <taxon>Bacteria</taxon>
        <taxon>Bacillati</taxon>
        <taxon>Bacillota</taxon>
        <taxon>Bacilli</taxon>
        <taxon>Bacillales</taxon>
        <taxon>Paenibacillaceae</taxon>
        <taxon>Paenibacillus</taxon>
    </lineage>
</organism>
<comment type="caution">
    <text evidence="1">The sequence shown here is derived from an EMBL/GenBank/DDBJ whole genome shotgun (WGS) entry which is preliminary data.</text>
</comment>
<evidence type="ECO:0008006" key="3">
    <source>
        <dbReference type="Google" id="ProtNLM"/>
    </source>
</evidence>
<sequence length="75" mass="8657">MWAAILFFSVIVFWIEGRLLRRKKWYREFWMFSALLLFAASVSVAQSLQIPLPNPLDLIVNTFGPVGSALLKPFK</sequence>
<accession>A0ABW0W5B1</accession>
<gene>
    <name evidence="1" type="ORF">ACFPYJ_22950</name>
</gene>
<evidence type="ECO:0000313" key="2">
    <source>
        <dbReference type="Proteomes" id="UP001596047"/>
    </source>
</evidence>
<evidence type="ECO:0000313" key="1">
    <source>
        <dbReference type="EMBL" id="MFC5651926.1"/>
    </source>
</evidence>
<dbReference type="RefSeq" id="WP_379190560.1">
    <property type="nucleotide sequence ID" value="NZ_JBHSOW010000083.1"/>
</dbReference>
<proteinExistence type="predicted"/>
<protein>
    <recommendedName>
        <fullName evidence="3">VanZ family protein</fullName>
    </recommendedName>
</protein>
<dbReference type="EMBL" id="JBHSOW010000083">
    <property type="protein sequence ID" value="MFC5651926.1"/>
    <property type="molecule type" value="Genomic_DNA"/>
</dbReference>